<dbReference type="InterPro" id="IPR025447">
    <property type="entry name" value="DUF4192"/>
</dbReference>
<dbReference type="RefSeq" id="WP_170185531.1">
    <property type="nucleotide sequence ID" value="NZ_BAAAPR010000006.1"/>
</dbReference>
<dbReference type="Pfam" id="PF13830">
    <property type="entry name" value="DUF4192"/>
    <property type="match status" value="1"/>
</dbReference>
<dbReference type="Proteomes" id="UP000317893">
    <property type="component" value="Unassembled WGS sequence"/>
</dbReference>
<proteinExistence type="predicted"/>
<evidence type="ECO:0000313" key="2">
    <source>
        <dbReference type="Proteomes" id="UP000317893"/>
    </source>
</evidence>
<accession>A0A542DVU1</accession>
<dbReference type="EMBL" id="VFMN01000001">
    <property type="protein sequence ID" value="TQJ07221.1"/>
    <property type="molecule type" value="Genomic_DNA"/>
</dbReference>
<name>A0A542DVU1_9MICO</name>
<evidence type="ECO:0000313" key="1">
    <source>
        <dbReference type="EMBL" id="TQJ07221.1"/>
    </source>
</evidence>
<sequence length="343" mass="36914">MSPNTMTLRNSRELLVAVPYLLGFYPQNSLVVLTLRRSRLGLTARVDLPEREQPRALQLSVESLMPAILREAPDTAVLIAYEDAAGDAVPVLVRLSEALRAHGVDLKDRIVVSNGRWRSLDCDNPACCPTEGTPVPASRDAAAVTAEFVGAGVAPHATRQDLARMVEASDGARPVGRLLGAPQFAASPAMSPEEVAAVIKRVLVSGGQCRRPSSEDVARAALAVRDVQVRDVVAAWVCPGTVDAEMFEPAARELLVALAGISPSAELSGEALRERRDRLLQVCTMLPDAHATAWLTILASFSWWRGEGALTRVALDRALRSNPDYGLALLLERMVDLGIRPPE</sequence>
<reference evidence="1 2" key="1">
    <citation type="submission" date="2019-06" db="EMBL/GenBank/DDBJ databases">
        <title>Sequencing the genomes of 1000 actinobacteria strains.</title>
        <authorList>
            <person name="Klenk H.-P."/>
        </authorList>
    </citation>
    <scope>NUCLEOTIDE SEQUENCE [LARGE SCALE GENOMIC DNA]</scope>
    <source>
        <strain evidence="1 2">DSM 18607</strain>
    </source>
</reference>
<protein>
    <submittedName>
        <fullName evidence="1">Uncharacterized protein DUF4192</fullName>
    </submittedName>
</protein>
<gene>
    <name evidence="1" type="ORF">FB458_0277</name>
</gene>
<comment type="caution">
    <text evidence="1">The sequence shown here is derived from an EMBL/GenBank/DDBJ whole genome shotgun (WGS) entry which is preliminary data.</text>
</comment>
<keyword evidence="2" id="KW-1185">Reference proteome</keyword>
<dbReference type="AlphaFoldDB" id="A0A542DVU1"/>
<organism evidence="1 2">
    <name type="scientific">Lapillicoccus jejuensis</name>
    <dbReference type="NCBI Taxonomy" id="402171"/>
    <lineage>
        <taxon>Bacteria</taxon>
        <taxon>Bacillati</taxon>
        <taxon>Actinomycetota</taxon>
        <taxon>Actinomycetes</taxon>
        <taxon>Micrococcales</taxon>
        <taxon>Intrasporangiaceae</taxon>
        <taxon>Lapillicoccus</taxon>
    </lineage>
</organism>